<proteinExistence type="predicted"/>
<dbReference type="STRING" id="619304.SAMN05421760_105284"/>
<evidence type="ECO:0000313" key="2">
    <source>
        <dbReference type="Proteomes" id="UP000185999"/>
    </source>
</evidence>
<name>A0A1N7M991_9GAMM</name>
<dbReference type="OrthoDB" id="6121435at2"/>
<dbReference type="EMBL" id="FTOE01000005">
    <property type="protein sequence ID" value="SIS82658.1"/>
    <property type="molecule type" value="Genomic_DNA"/>
</dbReference>
<dbReference type="AlphaFoldDB" id="A0A1N7M991"/>
<dbReference type="RefSeq" id="WP_054340309.1">
    <property type="nucleotide sequence ID" value="NZ_FTOE01000005.1"/>
</dbReference>
<keyword evidence="2" id="KW-1185">Reference proteome</keyword>
<accession>A0A1N7M991</accession>
<organism evidence="1 2">
    <name type="scientific">Neptunomonas antarctica</name>
    <dbReference type="NCBI Taxonomy" id="619304"/>
    <lineage>
        <taxon>Bacteria</taxon>
        <taxon>Pseudomonadati</taxon>
        <taxon>Pseudomonadota</taxon>
        <taxon>Gammaproteobacteria</taxon>
        <taxon>Oceanospirillales</taxon>
        <taxon>Oceanospirillaceae</taxon>
        <taxon>Neptunomonas</taxon>
    </lineage>
</organism>
<reference evidence="2" key="1">
    <citation type="submission" date="2017-01" db="EMBL/GenBank/DDBJ databases">
        <authorList>
            <person name="Varghese N."/>
            <person name="Submissions S."/>
        </authorList>
    </citation>
    <scope>NUCLEOTIDE SEQUENCE [LARGE SCALE GENOMIC DNA]</scope>
    <source>
        <strain evidence="2">DSM 22306</strain>
    </source>
</reference>
<dbReference type="Proteomes" id="UP000185999">
    <property type="component" value="Unassembled WGS sequence"/>
</dbReference>
<protein>
    <submittedName>
        <fullName evidence="1">Helix-turn-helix domain-containing protein</fullName>
    </submittedName>
</protein>
<evidence type="ECO:0000313" key="1">
    <source>
        <dbReference type="EMBL" id="SIS82658.1"/>
    </source>
</evidence>
<gene>
    <name evidence="1" type="ORF">SAMN05421760_105284</name>
</gene>
<sequence>MKKELVAAPTAATSNKAKPLPLKIIALTHLLKRSLITLEATSLYGDTALHSTISTLTHKHGLVFHRKRVTHQHRHGRSVYFTRYTLSDDSRETAEALVKHYKGAEA</sequence>